<dbReference type="GO" id="GO:0140359">
    <property type="term" value="F:ABC-type transporter activity"/>
    <property type="evidence" value="ECO:0007669"/>
    <property type="project" value="InterPro"/>
</dbReference>
<evidence type="ECO:0000259" key="6">
    <source>
        <dbReference type="PROSITE" id="PS50929"/>
    </source>
</evidence>
<keyword evidence="2 5" id="KW-0812">Transmembrane</keyword>
<organism evidence="7">
    <name type="scientific">Vitiosangium cumulatum</name>
    <dbReference type="NCBI Taxonomy" id="1867796"/>
    <lineage>
        <taxon>Bacteria</taxon>
        <taxon>Pseudomonadati</taxon>
        <taxon>Myxococcota</taxon>
        <taxon>Myxococcia</taxon>
        <taxon>Myxococcales</taxon>
        <taxon>Cystobacterineae</taxon>
        <taxon>Archangiaceae</taxon>
        <taxon>Vitiosangium</taxon>
    </lineage>
</organism>
<name>A0A7D4XGP3_9BACT</name>
<dbReference type="GO" id="GO:0005886">
    <property type="term" value="C:plasma membrane"/>
    <property type="evidence" value="ECO:0007669"/>
    <property type="project" value="UniProtKB-SubCell"/>
</dbReference>
<comment type="subcellular location">
    <subcellularLocation>
        <location evidence="1">Cell membrane</location>
        <topology evidence="1">Multi-pass membrane protein</topology>
    </subcellularLocation>
</comment>
<dbReference type="PROSITE" id="PS50929">
    <property type="entry name" value="ABC_TM1F"/>
    <property type="match status" value="1"/>
</dbReference>
<dbReference type="InterPro" id="IPR036640">
    <property type="entry name" value="ABC1_TM_sf"/>
</dbReference>
<protein>
    <submittedName>
        <fullName evidence="7">ABC transporter permease</fullName>
    </submittedName>
</protein>
<feature type="transmembrane region" description="Helical" evidence="5">
    <location>
        <begin position="339"/>
        <end position="359"/>
    </location>
</feature>
<evidence type="ECO:0000256" key="3">
    <source>
        <dbReference type="ARBA" id="ARBA00022989"/>
    </source>
</evidence>
<reference evidence="7" key="1">
    <citation type="journal article" date="2020" name="Molecules">
        <title>2-Hydroxysorangiadenosine: Structure and Biosynthesis of a Myxobacterial Sesquiterpene-Nucleoside.</title>
        <authorList>
            <person name="Okoth D.A."/>
            <person name="Hug J.J."/>
            <person name="Garcia R."/>
            <person name="Sproer C."/>
            <person name="Overmann J."/>
            <person name="Muller R."/>
        </authorList>
    </citation>
    <scope>NUCLEOTIDE SEQUENCE</scope>
    <source>
        <strain evidence="7">MCy10943</strain>
    </source>
</reference>
<keyword evidence="4 5" id="KW-0472">Membrane</keyword>
<dbReference type="GO" id="GO:0005524">
    <property type="term" value="F:ATP binding"/>
    <property type="evidence" value="ECO:0007669"/>
    <property type="project" value="InterPro"/>
</dbReference>
<dbReference type="AlphaFoldDB" id="A0A7D4XGP3"/>
<feature type="transmembrane region" description="Helical" evidence="5">
    <location>
        <begin position="235"/>
        <end position="263"/>
    </location>
</feature>
<feature type="domain" description="ABC transmembrane type-1" evidence="6">
    <location>
        <begin position="199"/>
        <end position="416"/>
    </location>
</feature>
<keyword evidence="3 5" id="KW-1133">Transmembrane helix</keyword>
<evidence type="ECO:0000256" key="5">
    <source>
        <dbReference type="SAM" id="Phobius"/>
    </source>
</evidence>
<dbReference type="InterPro" id="IPR011527">
    <property type="entry name" value="ABC1_TM_dom"/>
</dbReference>
<dbReference type="Gene3D" id="1.20.1560.10">
    <property type="entry name" value="ABC transporter type 1, transmembrane domain"/>
    <property type="match status" value="1"/>
</dbReference>
<evidence type="ECO:0000256" key="4">
    <source>
        <dbReference type="ARBA" id="ARBA00023136"/>
    </source>
</evidence>
<accession>A0A7D4XGP3</accession>
<dbReference type="EMBL" id="MT520812">
    <property type="protein sequence ID" value="QKW93689.1"/>
    <property type="molecule type" value="Genomic_DNA"/>
</dbReference>
<proteinExistence type="predicted"/>
<dbReference type="SUPFAM" id="SSF90123">
    <property type="entry name" value="ABC transporter transmembrane region"/>
    <property type="match status" value="1"/>
</dbReference>
<evidence type="ECO:0000313" key="7">
    <source>
        <dbReference type="EMBL" id="QKW93689.1"/>
    </source>
</evidence>
<evidence type="ECO:0000256" key="2">
    <source>
        <dbReference type="ARBA" id="ARBA00022692"/>
    </source>
</evidence>
<evidence type="ECO:0000256" key="1">
    <source>
        <dbReference type="ARBA" id="ARBA00004651"/>
    </source>
</evidence>
<sequence length="552" mass="60296">MDPASGRRWVRPRQLLRELYVHAMPVPASGWREWVGSAEFTSALGARLRRVGLAESAAEHAIQQALADPGWRPVAALDAATRMVETLVRTGGVPRGAAAARMVEALTQGARTAEAHAEDLIPEPYWMVRPLPPDEDEEQLRLIGAVLVRVKGRKAPATEEAEGVSALSPELVAALEEPSARPGRELWTLLRAEGRGTMAAVLAGLMLGALGTMVQALTFYGLVDLSQLLDSAPQRLGAIVFALVLAVALLLMEWPVASALLRLGRGLEVRLRMTLLEALPRLNERYFSSRPISDMAHRGHELQLLRELPGLAGRTARASFELVLTTLGLLWLAPEEGGLILLLAAVALGVPLLAQPPLVQWDMRLRTHAGGLARFYLDALLGAMAIRAHGAERSVERAHESLLVEWVRAASGLQAWSVAGPSSRLTRRSSRSCAPRASRLHGWSCLRLPPRSLREVRRPSATGCGSSPAGWAWSWRRWARATRTRGRCSPGRGRHCWSCRSARGGWWCSGARGSGCGCSGRGERSTCARWRRCAKRSAARWSEAALRWWSRC</sequence>
<feature type="transmembrane region" description="Helical" evidence="5">
    <location>
        <begin position="199"/>
        <end position="223"/>
    </location>
</feature>